<dbReference type="GO" id="GO:0016020">
    <property type="term" value="C:membrane"/>
    <property type="evidence" value="ECO:0007669"/>
    <property type="project" value="TreeGrafter"/>
</dbReference>
<keyword evidence="2" id="KW-0223">Dioxygenase</keyword>
<keyword evidence="3" id="KW-0560">Oxidoreductase</keyword>
<gene>
    <name evidence="6" type="ORF">PCAR00345_LOCUS26040</name>
</gene>
<feature type="region of interest" description="Disordered" evidence="4">
    <location>
        <begin position="412"/>
        <end position="435"/>
    </location>
</feature>
<organism evidence="6">
    <name type="scientific">Chrysotila carterae</name>
    <name type="common">Marine alga</name>
    <name type="synonym">Syracosphaera carterae</name>
    <dbReference type="NCBI Taxonomy" id="13221"/>
    <lineage>
        <taxon>Eukaryota</taxon>
        <taxon>Haptista</taxon>
        <taxon>Haptophyta</taxon>
        <taxon>Prymnesiophyceae</taxon>
        <taxon>Isochrysidales</taxon>
        <taxon>Isochrysidaceae</taxon>
        <taxon>Chrysotila</taxon>
    </lineage>
</organism>
<dbReference type="InterPro" id="IPR051821">
    <property type="entry name" value="Asp/Asn_beta-hydroxylase"/>
</dbReference>
<dbReference type="EMBL" id="HBIZ01040789">
    <property type="protein sequence ID" value="CAE0773428.1"/>
    <property type="molecule type" value="Transcribed_RNA"/>
</dbReference>
<evidence type="ECO:0000259" key="5">
    <source>
        <dbReference type="Pfam" id="PF05118"/>
    </source>
</evidence>
<evidence type="ECO:0000256" key="2">
    <source>
        <dbReference type="ARBA" id="ARBA00022964"/>
    </source>
</evidence>
<evidence type="ECO:0000256" key="4">
    <source>
        <dbReference type="SAM" id="MobiDB-lite"/>
    </source>
</evidence>
<proteinExistence type="inferred from homology"/>
<feature type="compositionally biased region" description="Basic and acidic residues" evidence="4">
    <location>
        <begin position="188"/>
        <end position="197"/>
    </location>
</feature>
<feature type="region of interest" description="Disordered" evidence="4">
    <location>
        <begin position="44"/>
        <end position="70"/>
    </location>
</feature>
<dbReference type="SUPFAM" id="SSF51197">
    <property type="entry name" value="Clavaminate synthase-like"/>
    <property type="match status" value="1"/>
</dbReference>
<feature type="region of interest" description="Disordered" evidence="4">
    <location>
        <begin position="170"/>
        <end position="197"/>
    </location>
</feature>
<dbReference type="Gene3D" id="2.60.120.330">
    <property type="entry name" value="B-lactam Antibiotic, Isopenicillin N Synthase, Chain"/>
    <property type="match status" value="1"/>
</dbReference>
<feature type="compositionally biased region" description="Polar residues" evidence="4">
    <location>
        <begin position="50"/>
        <end position="63"/>
    </location>
</feature>
<evidence type="ECO:0000256" key="1">
    <source>
        <dbReference type="ARBA" id="ARBA00007730"/>
    </source>
</evidence>
<dbReference type="AlphaFoldDB" id="A0A7S4BQD6"/>
<comment type="similarity">
    <text evidence="1">Belongs to the aspartyl/asparaginyl beta-hydroxylase family.</text>
</comment>
<protein>
    <recommendedName>
        <fullName evidence="5">Aspartyl/asparaginy/proline hydroxylase domain-containing protein</fullName>
    </recommendedName>
</protein>
<name>A0A7S4BQD6_CHRCT</name>
<feature type="domain" description="Aspartyl/asparaginy/proline hydroxylase" evidence="5">
    <location>
        <begin position="402"/>
        <end position="570"/>
    </location>
</feature>
<dbReference type="Pfam" id="PF05118">
    <property type="entry name" value="Asp_Arg_Hydrox"/>
    <property type="match status" value="1"/>
</dbReference>
<feature type="compositionally biased region" description="Basic and acidic residues" evidence="4">
    <location>
        <begin position="417"/>
        <end position="435"/>
    </location>
</feature>
<dbReference type="InterPro" id="IPR007803">
    <property type="entry name" value="Asp/Arg/Pro-Hydrxlase"/>
</dbReference>
<dbReference type="InterPro" id="IPR027443">
    <property type="entry name" value="IPNS-like_sf"/>
</dbReference>
<dbReference type="GO" id="GO:0051213">
    <property type="term" value="F:dioxygenase activity"/>
    <property type="evidence" value="ECO:0007669"/>
    <property type="project" value="UniProtKB-KW"/>
</dbReference>
<feature type="region of interest" description="Disordered" evidence="4">
    <location>
        <begin position="91"/>
        <end position="128"/>
    </location>
</feature>
<reference evidence="6" key="1">
    <citation type="submission" date="2021-01" db="EMBL/GenBank/DDBJ databases">
        <authorList>
            <person name="Corre E."/>
            <person name="Pelletier E."/>
            <person name="Niang G."/>
            <person name="Scheremetjew M."/>
            <person name="Finn R."/>
            <person name="Kale V."/>
            <person name="Holt S."/>
            <person name="Cochrane G."/>
            <person name="Meng A."/>
            <person name="Brown T."/>
            <person name="Cohen L."/>
        </authorList>
    </citation>
    <scope>NUCLEOTIDE SEQUENCE</scope>
    <source>
        <strain evidence="6">CCMP645</strain>
    </source>
</reference>
<accession>A0A7S4BQD6</accession>
<evidence type="ECO:0000256" key="3">
    <source>
        <dbReference type="ARBA" id="ARBA00023002"/>
    </source>
</evidence>
<dbReference type="PANTHER" id="PTHR46332:SF5">
    <property type="entry name" value="ASPARTATE BETA-HYDROXYLASE DOMAIN CONTAINING 2"/>
    <property type="match status" value="1"/>
</dbReference>
<sequence length="600" mass="65445">MEHACAIAAASYASRSSWRPRCGCAVSACKTTFSGDVTKKSSQLKEAEAASSQSGVQPNTTAAASPLKGQIGTSPITPAAAVVSTASDTTAPATASVTQSEVAAEASTTKARTEATVSEPAPPESVPNVTAVASLTKISARSSLVERFSPWLSELRQQLKEIAEDMVRRIGAGERGDDEEDDDGSCGGEKDSMSAEEVVSRTRELAFRLGSLLKLLMEEVLPRMPDDAEVLFLIASADFLAHRFGSAVHHAQQSLMASQRVPDTELAQRHYFLACCIIRTLEPSPGLDEARRAAGEVAPSAQRRTGLLELLKASLLGAIKLGDTGFISPYIDIDYYARLAHGDDLRAIAATSRSLAAAAVATNNYWRSNLQRPSHFLRSLRSQPFYDAGELEWAPDLLAIFSEIKAEVEQMRQPTRGAERNAWDSVGSKHDEGDRHLAQGGAWTELVLLNSDVKVAASARSNRKRCPKTSSFLNNLEAAADLARRGIGECTFSSLAPGTHLQPHCGGSNVRITCHLPLIVPEGCSIRVGDEVRTYREGELLVFDDSFEHEVWNKHPTKHRVVLLIRLWHPDIRPKQYAHMERQMKRQLRDHRRRTAMPPL</sequence>
<dbReference type="PANTHER" id="PTHR46332">
    <property type="entry name" value="ASPARTATE BETA-HYDROXYLASE DOMAIN-CONTAINING PROTEIN 2"/>
    <property type="match status" value="1"/>
</dbReference>
<evidence type="ECO:0000313" key="6">
    <source>
        <dbReference type="EMBL" id="CAE0773428.1"/>
    </source>
</evidence>